<keyword evidence="9" id="KW-1185">Reference proteome</keyword>
<reference evidence="8" key="1">
    <citation type="submission" date="2023-07" db="EMBL/GenBank/DDBJ databases">
        <title>Between Cages and Wild: Unraveling the Impact of Captivity on Animal Microbiomes and Antimicrobial Resistance.</title>
        <authorList>
            <person name="Schmartz G.P."/>
            <person name="Rehner J."/>
            <person name="Schuff M.J."/>
            <person name="Becker S.L."/>
            <person name="Kravczyk M."/>
            <person name="Gurevich A."/>
            <person name="Francke R."/>
            <person name="Mueller R."/>
            <person name="Keller V."/>
            <person name="Keller A."/>
        </authorList>
    </citation>
    <scope>NUCLEOTIDE SEQUENCE</scope>
    <source>
        <strain evidence="8">S39M_St_73</strain>
    </source>
</reference>
<gene>
    <name evidence="7" type="primary">aroK</name>
    <name evidence="8" type="ORF">Q4F26_04755</name>
</gene>
<dbReference type="GO" id="GO:0005829">
    <property type="term" value="C:cytosol"/>
    <property type="evidence" value="ECO:0007669"/>
    <property type="project" value="TreeGrafter"/>
</dbReference>
<keyword evidence="3 7" id="KW-0547">Nucleotide-binding</keyword>
<evidence type="ECO:0000313" key="8">
    <source>
        <dbReference type="EMBL" id="MDO5457638.1"/>
    </source>
</evidence>
<keyword evidence="7" id="KW-0479">Metal-binding</keyword>
<dbReference type="AlphaFoldDB" id="A0AA43ZT44"/>
<dbReference type="GO" id="GO:0000287">
    <property type="term" value="F:magnesium ion binding"/>
    <property type="evidence" value="ECO:0007669"/>
    <property type="project" value="UniProtKB-UniRule"/>
</dbReference>
<dbReference type="InterPro" id="IPR031322">
    <property type="entry name" value="Shikimate/glucono_kinase"/>
</dbReference>
<feature type="binding site" evidence="7">
    <location>
        <position position="16"/>
    </location>
    <ligand>
        <name>Mg(2+)</name>
        <dbReference type="ChEBI" id="CHEBI:18420"/>
    </ligand>
</feature>
<comment type="catalytic activity">
    <reaction evidence="7">
        <text>shikimate + ATP = 3-phosphoshikimate + ADP + H(+)</text>
        <dbReference type="Rhea" id="RHEA:13121"/>
        <dbReference type="ChEBI" id="CHEBI:15378"/>
        <dbReference type="ChEBI" id="CHEBI:30616"/>
        <dbReference type="ChEBI" id="CHEBI:36208"/>
        <dbReference type="ChEBI" id="CHEBI:145989"/>
        <dbReference type="ChEBI" id="CHEBI:456216"/>
        <dbReference type="EC" id="2.7.1.71"/>
    </reaction>
</comment>
<comment type="caution">
    <text evidence="7">Lacks conserved residue(s) required for the propagation of feature annotation.</text>
</comment>
<comment type="function">
    <text evidence="7">Catalyzes the specific phosphorylation of the 3-hydroxyl group of shikimic acid using ATP as a cosubstrate.</text>
</comment>
<evidence type="ECO:0000256" key="2">
    <source>
        <dbReference type="ARBA" id="ARBA00022679"/>
    </source>
</evidence>
<evidence type="ECO:0000256" key="6">
    <source>
        <dbReference type="ARBA" id="ARBA00023141"/>
    </source>
</evidence>
<comment type="subcellular location">
    <subcellularLocation>
        <location evidence="7">Cytoplasm</location>
    </subcellularLocation>
</comment>
<keyword evidence="7" id="KW-0460">Magnesium</keyword>
<evidence type="ECO:0000256" key="1">
    <source>
        <dbReference type="ARBA" id="ARBA00022605"/>
    </source>
</evidence>
<dbReference type="PANTHER" id="PTHR21087:SF16">
    <property type="entry name" value="SHIKIMATE KINASE 1, CHLOROPLASTIC"/>
    <property type="match status" value="1"/>
</dbReference>
<comment type="caution">
    <text evidence="8">The sequence shown here is derived from an EMBL/GenBank/DDBJ whole genome shotgun (WGS) entry which is preliminary data.</text>
</comment>
<keyword evidence="2 7" id="KW-0808">Transferase</keyword>
<feature type="binding site" evidence="7">
    <location>
        <position position="57"/>
    </location>
    <ligand>
        <name>substrate</name>
    </ligand>
</feature>
<dbReference type="SUPFAM" id="SSF52540">
    <property type="entry name" value="P-loop containing nucleoside triphosphate hydrolases"/>
    <property type="match status" value="1"/>
</dbReference>
<keyword evidence="7" id="KW-0963">Cytoplasm</keyword>
<name>A0AA43ZT44_9LACT</name>
<dbReference type="CDD" id="cd00464">
    <property type="entry name" value="SK"/>
    <property type="match status" value="1"/>
</dbReference>
<keyword evidence="1 7" id="KW-0028">Amino-acid biosynthesis</keyword>
<keyword evidence="6 7" id="KW-0057">Aromatic amino acid biosynthesis</keyword>
<comment type="pathway">
    <text evidence="7">Metabolic intermediate biosynthesis; chorismate biosynthesis; chorismate from D-erythrose 4-phosphate and phosphoenolpyruvate: step 5/7.</text>
</comment>
<dbReference type="GO" id="GO:0008652">
    <property type="term" value="P:amino acid biosynthetic process"/>
    <property type="evidence" value="ECO:0007669"/>
    <property type="project" value="UniProtKB-KW"/>
</dbReference>
<accession>A0AA43ZT44</accession>
<feature type="binding site" evidence="7">
    <location>
        <position position="79"/>
    </location>
    <ligand>
        <name>substrate</name>
    </ligand>
</feature>
<comment type="similarity">
    <text evidence="7">Belongs to the shikimate kinase family.</text>
</comment>
<feature type="binding site" evidence="7">
    <location>
        <position position="34"/>
    </location>
    <ligand>
        <name>substrate</name>
    </ligand>
</feature>
<dbReference type="InterPro" id="IPR000623">
    <property type="entry name" value="Shikimate_kinase/TSH1"/>
</dbReference>
<dbReference type="GO" id="GO:0009073">
    <property type="term" value="P:aromatic amino acid family biosynthetic process"/>
    <property type="evidence" value="ECO:0007669"/>
    <property type="project" value="UniProtKB-KW"/>
</dbReference>
<dbReference type="GO" id="GO:0004765">
    <property type="term" value="F:shikimate kinase activity"/>
    <property type="evidence" value="ECO:0007669"/>
    <property type="project" value="UniProtKB-UniRule"/>
</dbReference>
<dbReference type="PRINTS" id="PR01100">
    <property type="entry name" value="SHIKIMTKNASE"/>
</dbReference>
<keyword evidence="4 7" id="KW-0418">Kinase</keyword>
<evidence type="ECO:0000313" key="9">
    <source>
        <dbReference type="Proteomes" id="UP001171751"/>
    </source>
</evidence>
<protein>
    <recommendedName>
        <fullName evidence="7">Shikimate kinase</fullName>
        <shortName evidence="7">SK</shortName>
        <ecNumber evidence="7">2.7.1.71</ecNumber>
    </recommendedName>
</protein>
<dbReference type="GO" id="GO:0009423">
    <property type="term" value="P:chorismate biosynthetic process"/>
    <property type="evidence" value="ECO:0007669"/>
    <property type="project" value="UniProtKB-UniRule"/>
</dbReference>
<dbReference type="Pfam" id="PF01202">
    <property type="entry name" value="SKI"/>
    <property type="match status" value="1"/>
</dbReference>
<dbReference type="HAMAP" id="MF_00109">
    <property type="entry name" value="Shikimate_kinase"/>
    <property type="match status" value="1"/>
</dbReference>
<keyword evidence="5 7" id="KW-0067">ATP-binding</keyword>
<feature type="binding site" evidence="7">
    <location>
        <position position="133"/>
    </location>
    <ligand>
        <name>substrate</name>
    </ligand>
</feature>
<dbReference type="GO" id="GO:0005524">
    <property type="term" value="F:ATP binding"/>
    <property type="evidence" value="ECO:0007669"/>
    <property type="project" value="UniProtKB-UniRule"/>
</dbReference>
<dbReference type="Gene3D" id="3.40.50.300">
    <property type="entry name" value="P-loop containing nucleotide triphosphate hydrolases"/>
    <property type="match status" value="1"/>
</dbReference>
<evidence type="ECO:0000256" key="5">
    <source>
        <dbReference type="ARBA" id="ARBA00022840"/>
    </source>
</evidence>
<evidence type="ECO:0000256" key="4">
    <source>
        <dbReference type="ARBA" id="ARBA00022777"/>
    </source>
</evidence>
<comment type="cofactor">
    <cofactor evidence="7">
        <name>Mg(2+)</name>
        <dbReference type="ChEBI" id="CHEBI:18420"/>
    </cofactor>
    <text evidence="7">Binds 1 Mg(2+) ion per subunit.</text>
</comment>
<dbReference type="PANTHER" id="PTHR21087">
    <property type="entry name" value="SHIKIMATE KINASE"/>
    <property type="match status" value="1"/>
</dbReference>
<feature type="binding site" evidence="7">
    <location>
        <begin position="12"/>
        <end position="17"/>
    </location>
    <ligand>
        <name>ATP</name>
        <dbReference type="ChEBI" id="CHEBI:30616"/>
    </ligand>
</feature>
<dbReference type="EMBL" id="JAUNQW010000019">
    <property type="protein sequence ID" value="MDO5457638.1"/>
    <property type="molecule type" value="Genomic_DNA"/>
</dbReference>
<dbReference type="Proteomes" id="UP001171751">
    <property type="component" value="Unassembled WGS sequence"/>
</dbReference>
<dbReference type="InterPro" id="IPR027417">
    <property type="entry name" value="P-loop_NTPase"/>
</dbReference>
<organism evidence="8 9">
    <name type="scientific">Atopococcus tabaci</name>
    <dbReference type="NCBI Taxonomy" id="269774"/>
    <lineage>
        <taxon>Bacteria</taxon>
        <taxon>Bacillati</taxon>
        <taxon>Bacillota</taxon>
        <taxon>Bacilli</taxon>
        <taxon>Lactobacillales</taxon>
        <taxon>Carnobacteriaceae</taxon>
        <taxon>Atopococcus</taxon>
    </lineage>
</organism>
<proteinExistence type="inferred from homology"/>
<sequence>MDKNIVIIGMPGSGKTSLGKKLSEKLNYHFIDMDHYIEESRNRTIASMFEEGEVVFREEEIKASQELADTAQTVISTGGGIITQEASMKALKRNGLILFLDRPVKNIEKDIERDSRPLLKDGKSRLQELYEERIELYRLYADLIVENVLDEDTVVEAMAAAINQYESRVEE</sequence>
<evidence type="ECO:0000256" key="7">
    <source>
        <dbReference type="HAMAP-Rule" id="MF_00109"/>
    </source>
</evidence>
<dbReference type="EC" id="2.7.1.71" evidence="7"/>
<feature type="binding site" evidence="7">
    <location>
        <position position="116"/>
    </location>
    <ligand>
        <name>ATP</name>
        <dbReference type="ChEBI" id="CHEBI:30616"/>
    </ligand>
</feature>
<comment type="subunit">
    <text evidence="7">Monomer.</text>
</comment>
<evidence type="ECO:0000256" key="3">
    <source>
        <dbReference type="ARBA" id="ARBA00022741"/>
    </source>
</evidence>